<keyword evidence="10" id="KW-0169">Cobalamin biosynthesis</keyword>
<dbReference type="CDD" id="cd00544">
    <property type="entry name" value="CobU"/>
    <property type="match status" value="1"/>
</dbReference>
<dbReference type="Proteomes" id="UP000184016">
    <property type="component" value="Unassembled WGS sequence"/>
</dbReference>
<evidence type="ECO:0000256" key="1">
    <source>
        <dbReference type="ARBA" id="ARBA00000312"/>
    </source>
</evidence>
<dbReference type="EC" id="2.7.1.156" evidence="8"/>
<proteinExistence type="inferred from homology"/>
<dbReference type="SUPFAM" id="SSF52540">
    <property type="entry name" value="P-loop containing nucleoside triphosphate hydrolases"/>
    <property type="match status" value="1"/>
</dbReference>
<evidence type="ECO:0000256" key="9">
    <source>
        <dbReference type="ARBA" id="ARBA00012523"/>
    </source>
</evidence>
<dbReference type="OrthoDB" id="9799422at2"/>
<evidence type="ECO:0000256" key="7">
    <source>
        <dbReference type="ARBA" id="ARBA00007490"/>
    </source>
</evidence>
<comment type="pathway">
    <text evidence="6">Cofactor biosynthesis; adenosylcobalamin biosynthesis; adenosylcobalamin from cob(II)yrinate a,c-diamide: step 5/7.</text>
</comment>
<protein>
    <recommendedName>
        <fullName evidence="16">Adenosylcobinamide kinase</fullName>
        <ecNumber evidence="8">2.7.1.156</ecNumber>
        <ecNumber evidence="9">2.7.7.62</ecNumber>
    </recommendedName>
    <alternativeName>
        <fullName evidence="17">Adenosylcobinamide-phosphate guanylyltransferase</fullName>
    </alternativeName>
</protein>
<dbReference type="RefSeq" id="WP_072872724.1">
    <property type="nucleotide sequence ID" value="NZ_FRAF01000001.1"/>
</dbReference>
<evidence type="ECO:0000256" key="14">
    <source>
        <dbReference type="ARBA" id="ARBA00022840"/>
    </source>
</evidence>
<dbReference type="Gene3D" id="3.40.50.300">
    <property type="entry name" value="P-loop containing nucleotide triphosphate hydrolases"/>
    <property type="match status" value="1"/>
</dbReference>
<dbReference type="GO" id="GO:0005524">
    <property type="term" value="F:ATP binding"/>
    <property type="evidence" value="ECO:0007669"/>
    <property type="project" value="UniProtKB-KW"/>
</dbReference>
<accession>A0A1M6KGM5</accession>
<dbReference type="NCBIfam" id="NF004469">
    <property type="entry name" value="PRK05800.1"/>
    <property type="match status" value="1"/>
</dbReference>
<evidence type="ECO:0000256" key="17">
    <source>
        <dbReference type="ARBA" id="ARBA00030571"/>
    </source>
</evidence>
<dbReference type="PIRSF" id="PIRSF006135">
    <property type="entry name" value="CobU"/>
    <property type="match status" value="1"/>
</dbReference>
<dbReference type="EMBL" id="FRAF01000001">
    <property type="protein sequence ID" value="SHJ58037.1"/>
    <property type="molecule type" value="Genomic_DNA"/>
</dbReference>
<evidence type="ECO:0000256" key="6">
    <source>
        <dbReference type="ARBA" id="ARBA00005159"/>
    </source>
</evidence>
<evidence type="ECO:0000256" key="11">
    <source>
        <dbReference type="ARBA" id="ARBA00022679"/>
    </source>
</evidence>
<evidence type="ECO:0000256" key="15">
    <source>
        <dbReference type="ARBA" id="ARBA00023134"/>
    </source>
</evidence>
<dbReference type="GO" id="GO:0009236">
    <property type="term" value="P:cobalamin biosynthetic process"/>
    <property type="evidence" value="ECO:0007669"/>
    <property type="project" value="UniProtKB-UniPathway"/>
</dbReference>
<keyword evidence="14" id="KW-0067">ATP-binding</keyword>
<dbReference type="GO" id="GO:0008820">
    <property type="term" value="F:cobinamide phosphate guanylyltransferase activity"/>
    <property type="evidence" value="ECO:0007669"/>
    <property type="project" value="UniProtKB-EC"/>
</dbReference>
<evidence type="ECO:0000313" key="21">
    <source>
        <dbReference type="Proteomes" id="UP000184016"/>
    </source>
</evidence>
<evidence type="ECO:0000313" key="20">
    <source>
        <dbReference type="EMBL" id="SHJ58037.1"/>
    </source>
</evidence>
<comment type="catalytic activity">
    <reaction evidence="3">
        <text>adenosylcob(III)inamide + GTP = adenosylcob(III)inamide phosphate + GDP + H(+)</text>
        <dbReference type="Rhea" id="RHEA:15765"/>
        <dbReference type="ChEBI" id="CHEBI:2480"/>
        <dbReference type="ChEBI" id="CHEBI:15378"/>
        <dbReference type="ChEBI" id="CHEBI:37565"/>
        <dbReference type="ChEBI" id="CHEBI:58189"/>
        <dbReference type="ChEBI" id="CHEBI:58502"/>
        <dbReference type="EC" id="2.7.1.156"/>
    </reaction>
</comment>
<reference evidence="21" key="1">
    <citation type="submission" date="2016-11" db="EMBL/GenBank/DDBJ databases">
        <authorList>
            <person name="Varghese N."/>
            <person name="Submissions S."/>
        </authorList>
    </citation>
    <scope>NUCLEOTIDE SEQUENCE [LARGE SCALE GENOMIC DNA]</scope>
    <source>
        <strain evidence="21">USBA-503</strain>
    </source>
</reference>
<comment type="catalytic activity">
    <reaction evidence="2">
        <text>adenosylcob(III)inamide phosphate + GTP + H(+) = adenosylcob(III)inamide-GDP + diphosphate</text>
        <dbReference type="Rhea" id="RHEA:22712"/>
        <dbReference type="ChEBI" id="CHEBI:15378"/>
        <dbReference type="ChEBI" id="CHEBI:33019"/>
        <dbReference type="ChEBI" id="CHEBI:37565"/>
        <dbReference type="ChEBI" id="CHEBI:58502"/>
        <dbReference type="ChEBI" id="CHEBI:60487"/>
        <dbReference type="EC" id="2.7.7.62"/>
    </reaction>
</comment>
<evidence type="ECO:0000256" key="13">
    <source>
        <dbReference type="ARBA" id="ARBA00022777"/>
    </source>
</evidence>
<organism evidence="20 21">
    <name type="scientific">Alicyclobacillus tolerans</name>
    <dbReference type="NCBI Taxonomy" id="90970"/>
    <lineage>
        <taxon>Bacteria</taxon>
        <taxon>Bacillati</taxon>
        <taxon>Bacillota</taxon>
        <taxon>Bacilli</taxon>
        <taxon>Bacillales</taxon>
        <taxon>Alicyclobacillaceae</taxon>
        <taxon>Alicyclobacillus</taxon>
    </lineage>
</organism>
<dbReference type="GO" id="GO:0005525">
    <property type="term" value="F:GTP binding"/>
    <property type="evidence" value="ECO:0007669"/>
    <property type="project" value="UniProtKB-KW"/>
</dbReference>
<keyword evidence="15 19" id="KW-0342">GTP-binding</keyword>
<evidence type="ECO:0000256" key="5">
    <source>
        <dbReference type="ARBA" id="ARBA00004692"/>
    </source>
</evidence>
<dbReference type="AlphaFoldDB" id="A0A1M6KGM5"/>
<evidence type="ECO:0000256" key="4">
    <source>
        <dbReference type="ARBA" id="ARBA00003889"/>
    </source>
</evidence>
<evidence type="ECO:0000256" key="12">
    <source>
        <dbReference type="ARBA" id="ARBA00022741"/>
    </source>
</evidence>
<keyword evidence="11 20" id="KW-0808">Transferase</keyword>
<dbReference type="Pfam" id="PF02283">
    <property type="entry name" value="CobU"/>
    <property type="match status" value="1"/>
</dbReference>
<sequence length="182" mass="20656">MGFFLVLGGARSGKSAYAERLAAGLAHRHSLNVTYVATAQASDKEMLTRIDRHRQERPDTWETVEVPLLLEQWLKTCETSNVLLIDCLSLLLNNWMFLDGCDEDEIRRRSENLLLAMKERKQPVVIVSSEVGQGIVPMDSFTRQYRDSLGWINQRMARDAEKAIWVVAGIPIDLKSIEVTLP</sequence>
<feature type="binding site" evidence="19">
    <location>
        <position position="65"/>
    </location>
    <ligand>
        <name>GTP</name>
        <dbReference type="ChEBI" id="CHEBI:37565"/>
    </ligand>
</feature>
<keyword evidence="13 20" id="KW-0418">Kinase</keyword>
<evidence type="ECO:0000256" key="18">
    <source>
        <dbReference type="PIRSR" id="PIRSR006135-1"/>
    </source>
</evidence>
<dbReference type="InterPro" id="IPR003203">
    <property type="entry name" value="CobU/CobP"/>
</dbReference>
<evidence type="ECO:0000256" key="3">
    <source>
        <dbReference type="ARBA" id="ARBA00001522"/>
    </source>
</evidence>
<dbReference type="EC" id="2.7.7.62" evidence="9"/>
<comment type="catalytic activity">
    <reaction evidence="1">
        <text>adenosylcob(III)inamide + ATP = adenosylcob(III)inamide phosphate + ADP + H(+)</text>
        <dbReference type="Rhea" id="RHEA:15769"/>
        <dbReference type="ChEBI" id="CHEBI:2480"/>
        <dbReference type="ChEBI" id="CHEBI:15378"/>
        <dbReference type="ChEBI" id="CHEBI:30616"/>
        <dbReference type="ChEBI" id="CHEBI:58502"/>
        <dbReference type="ChEBI" id="CHEBI:456216"/>
        <dbReference type="EC" id="2.7.1.156"/>
    </reaction>
</comment>
<evidence type="ECO:0000256" key="2">
    <source>
        <dbReference type="ARBA" id="ARBA00000711"/>
    </source>
</evidence>
<feature type="binding site" evidence="19">
    <location>
        <begin position="37"/>
        <end position="39"/>
    </location>
    <ligand>
        <name>GTP</name>
        <dbReference type="ChEBI" id="CHEBI:37565"/>
    </ligand>
</feature>
<evidence type="ECO:0000256" key="8">
    <source>
        <dbReference type="ARBA" id="ARBA00012016"/>
    </source>
</evidence>
<dbReference type="PANTHER" id="PTHR34848">
    <property type="match status" value="1"/>
</dbReference>
<comment type="pathway">
    <text evidence="5">Cofactor biosynthesis; adenosylcobalamin biosynthesis; adenosylcobalamin from cob(II)yrinate a,c-diamide: step 6/7.</text>
</comment>
<dbReference type="PANTHER" id="PTHR34848:SF1">
    <property type="entry name" value="BIFUNCTIONAL ADENOSYLCOBALAMIN BIOSYNTHESIS PROTEIN COBU"/>
    <property type="match status" value="1"/>
</dbReference>
<feature type="binding site" evidence="19">
    <location>
        <begin position="54"/>
        <end position="57"/>
    </location>
    <ligand>
        <name>GTP</name>
        <dbReference type="ChEBI" id="CHEBI:37565"/>
    </ligand>
</feature>
<evidence type="ECO:0000256" key="19">
    <source>
        <dbReference type="PIRSR" id="PIRSR006135-2"/>
    </source>
</evidence>
<keyword evidence="20" id="KW-0548">Nucleotidyltransferase</keyword>
<comment type="function">
    <text evidence="4">Catalyzes ATP-dependent phosphorylation of adenosylcobinamide and addition of GMP to adenosylcobinamide phosphate.</text>
</comment>
<keyword evidence="21" id="KW-1185">Reference proteome</keyword>
<feature type="binding site" evidence="19">
    <location>
        <position position="86"/>
    </location>
    <ligand>
        <name>GTP</name>
        <dbReference type="ChEBI" id="CHEBI:37565"/>
    </ligand>
</feature>
<dbReference type="UniPathway" id="UPA00148">
    <property type="reaction ID" value="UER00236"/>
</dbReference>
<gene>
    <name evidence="20" type="ORF">SAMN05443507_101242</name>
</gene>
<dbReference type="InterPro" id="IPR027417">
    <property type="entry name" value="P-loop_NTPase"/>
</dbReference>
<comment type="similarity">
    <text evidence="7">Belongs to the CobU/CobP family.</text>
</comment>
<keyword evidence="12 19" id="KW-0547">Nucleotide-binding</keyword>
<feature type="binding site" evidence="19">
    <location>
        <begin position="8"/>
        <end position="15"/>
    </location>
    <ligand>
        <name>GTP</name>
        <dbReference type="ChEBI" id="CHEBI:37565"/>
    </ligand>
</feature>
<feature type="active site" description="GMP-histidine intermediate" evidence="18">
    <location>
        <position position="53"/>
    </location>
</feature>
<name>A0A1M6KGM5_9BACL</name>
<evidence type="ECO:0000256" key="16">
    <source>
        <dbReference type="ARBA" id="ARBA00029570"/>
    </source>
</evidence>
<evidence type="ECO:0000256" key="10">
    <source>
        <dbReference type="ARBA" id="ARBA00022573"/>
    </source>
</evidence>
<dbReference type="GO" id="GO:0043752">
    <property type="term" value="F:adenosylcobinamide kinase activity"/>
    <property type="evidence" value="ECO:0007669"/>
    <property type="project" value="UniProtKB-EC"/>
</dbReference>
<dbReference type="STRING" id="1830138.SAMN05443507_101242"/>